<dbReference type="Proteomes" id="UP001295423">
    <property type="component" value="Unassembled WGS sequence"/>
</dbReference>
<protein>
    <recommendedName>
        <fullName evidence="3">Phytanoyl-CoA dioxygenase</fullName>
    </recommendedName>
</protein>
<keyword evidence="2" id="KW-1185">Reference proteome</keyword>
<dbReference type="InterPro" id="IPR027443">
    <property type="entry name" value="IPNS-like_sf"/>
</dbReference>
<dbReference type="AlphaFoldDB" id="A0AAD2CCW9"/>
<sequence>MQTKSKRSHLSEEETEIFLRDGVLVVEDALTETEVQEALNELHNTLSQFGVKSLEIDDKESAKALQGLSSTNGSGGVLDIFYEDWKMEISTKANIFRMTTQLWKASLFDDSKPNHPYGVFDSEKGYAYIDRICYRLPTRLSKELGDGINKERKKRARPIQRSLTPHLDCCPDKMYKDVAKWRPLQCFVSLTDSLDANTGGFEAAKGFHAEFETWKSTRLPAQVSRKEKGVETTVLVPATCVGEYTHIRPREDREVMERVQHIPVSAGSVVFWDVRIPHANAYLHNGTVPRAVVYCSFLPDIELNRVYVKEQLRKYYAKKPITDQWNGLHGQQSDEEESQQTNYQFSALGRKLMGIDPW</sequence>
<reference evidence="1" key="1">
    <citation type="submission" date="2023-08" db="EMBL/GenBank/DDBJ databases">
        <authorList>
            <person name="Audoor S."/>
            <person name="Bilcke G."/>
        </authorList>
    </citation>
    <scope>NUCLEOTIDE SEQUENCE</scope>
</reference>
<proteinExistence type="predicted"/>
<dbReference type="Pfam" id="PF07350">
    <property type="entry name" value="Gig2-like"/>
    <property type="match status" value="1"/>
</dbReference>
<organism evidence="1 2">
    <name type="scientific">Cylindrotheca closterium</name>
    <dbReference type="NCBI Taxonomy" id="2856"/>
    <lineage>
        <taxon>Eukaryota</taxon>
        <taxon>Sar</taxon>
        <taxon>Stramenopiles</taxon>
        <taxon>Ochrophyta</taxon>
        <taxon>Bacillariophyta</taxon>
        <taxon>Bacillariophyceae</taxon>
        <taxon>Bacillariophycidae</taxon>
        <taxon>Bacillariales</taxon>
        <taxon>Bacillariaceae</taxon>
        <taxon>Cylindrotheca</taxon>
    </lineage>
</organism>
<dbReference type="PANTHER" id="PTHR31630">
    <property type="entry name" value="PHYTANOYL-COA DIOXYGENASE-RELATED-RELATED"/>
    <property type="match status" value="1"/>
</dbReference>
<comment type="caution">
    <text evidence="1">The sequence shown here is derived from an EMBL/GenBank/DDBJ whole genome shotgun (WGS) entry which is preliminary data.</text>
</comment>
<dbReference type="PANTHER" id="PTHR31630:SF8">
    <property type="entry name" value="JMJC DOMAIN-CONTAINING PROTEIN"/>
    <property type="match status" value="1"/>
</dbReference>
<accession>A0AAD2CCW9</accession>
<dbReference type="EMBL" id="CAKOGP040000104">
    <property type="protein sequence ID" value="CAJ1930076.1"/>
    <property type="molecule type" value="Genomic_DNA"/>
</dbReference>
<evidence type="ECO:0000313" key="1">
    <source>
        <dbReference type="EMBL" id="CAJ1930076.1"/>
    </source>
</evidence>
<evidence type="ECO:0000313" key="2">
    <source>
        <dbReference type="Proteomes" id="UP001295423"/>
    </source>
</evidence>
<dbReference type="SUPFAM" id="SSF51197">
    <property type="entry name" value="Clavaminate synthase-like"/>
    <property type="match status" value="1"/>
</dbReference>
<name>A0AAD2CCW9_9STRA</name>
<dbReference type="Gene3D" id="2.60.120.330">
    <property type="entry name" value="B-lactam Antibiotic, Isopenicillin N Synthase, Chain"/>
    <property type="match status" value="2"/>
</dbReference>
<dbReference type="InterPro" id="IPR010856">
    <property type="entry name" value="Gig2-like"/>
</dbReference>
<evidence type="ECO:0008006" key="3">
    <source>
        <dbReference type="Google" id="ProtNLM"/>
    </source>
</evidence>
<gene>
    <name evidence="1" type="ORF">CYCCA115_LOCUS1833</name>
</gene>